<dbReference type="InterPro" id="IPR004045">
    <property type="entry name" value="Glutathione_S-Trfase_N"/>
</dbReference>
<dbReference type="InterPro" id="IPR050983">
    <property type="entry name" value="GST_Omega/HSP26"/>
</dbReference>
<evidence type="ECO:0000256" key="2">
    <source>
        <dbReference type="SAM" id="MobiDB-lite"/>
    </source>
</evidence>
<dbReference type="PROSITE" id="PS50404">
    <property type="entry name" value="GST_NTER"/>
    <property type="match status" value="1"/>
</dbReference>
<evidence type="ECO:0008006" key="6">
    <source>
        <dbReference type="Google" id="ProtNLM"/>
    </source>
</evidence>
<dbReference type="PANTHER" id="PTHR43968:SF14">
    <property type="entry name" value="GLUTATHIONE S-TRANSFERASE"/>
    <property type="match status" value="1"/>
</dbReference>
<keyword evidence="1" id="KW-0175">Coiled coil</keyword>
<dbReference type="PROSITE" id="PS50405">
    <property type="entry name" value="GST_CTER"/>
    <property type="match status" value="1"/>
</dbReference>
<dbReference type="SUPFAM" id="SSF52833">
    <property type="entry name" value="Thioredoxin-like"/>
    <property type="match status" value="1"/>
</dbReference>
<name>A0A0G4HTW9_9ALVE</name>
<evidence type="ECO:0000259" key="4">
    <source>
        <dbReference type="PROSITE" id="PS50405"/>
    </source>
</evidence>
<dbReference type="EMBL" id="CDMZ01003868">
    <property type="protein sequence ID" value="CEM47877.1"/>
    <property type="molecule type" value="Genomic_DNA"/>
</dbReference>
<dbReference type="SUPFAM" id="SSF47616">
    <property type="entry name" value="GST C-terminal domain-like"/>
    <property type="match status" value="1"/>
</dbReference>
<dbReference type="VEuPathDB" id="CryptoDB:Cvel_8553"/>
<dbReference type="InterPro" id="IPR010987">
    <property type="entry name" value="Glutathione-S-Trfase_C-like"/>
</dbReference>
<sequence length="489" mass="54825">MSQRLKRVRSDSLWLKRSSASVLCSLRSWAELEDLLQTKESPPSPSVTRAFRLQKPPEINRKKGKLIFFRDVHGWCPYSERVWLALELKGVPFECVLVDNLGYRPDWWYDVNPSGQTPAMTFLDGKTQSDSIPLLRQIDAEFPDSGPSLVPTDAQEAENAKRAVEGFREWMPRGARPSSRGAFLFQGGGAVPRDEFERTFDRLESFLQSVQEGKKQKGKESNAPMFMAGGAAPTLADCVWVPFLERFAVQVPLLHPAEAGGKEALCPRSDRWPLLCAWYDAMESLPVYAARVRGDRQSWTRVLGAAVGGGLEARVRKTVQASEREMEEEEAEAEAEDLMSSDAEVWSVYRSEVLKGRGESLPVSPSHDVAARMIVNREAMRRDFGGWKRSEGRETGKKGGRSEEEKDALVDAGLRMCVEAMIDAAGDNELVRLVAEESDPGVRDEAVMLCEYFPQRLCVPRDMGALSGKALRYRLKLLRRVLNKNLPSQ</sequence>
<protein>
    <recommendedName>
        <fullName evidence="6">GST N-terminal domain-containing protein</fullName>
    </recommendedName>
</protein>
<accession>A0A0G4HTW9</accession>
<evidence type="ECO:0000259" key="3">
    <source>
        <dbReference type="PROSITE" id="PS50404"/>
    </source>
</evidence>
<organism evidence="5">
    <name type="scientific">Chromera velia CCMP2878</name>
    <dbReference type="NCBI Taxonomy" id="1169474"/>
    <lineage>
        <taxon>Eukaryota</taxon>
        <taxon>Sar</taxon>
        <taxon>Alveolata</taxon>
        <taxon>Colpodellida</taxon>
        <taxon>Chromeraceae</taxon>
        <taxon>Chromera</taxon>
    </lineage>
</organism>
<dbReference type="InterPro" id="IPR040079">
    <property type="entry name" value="Glutathione_S-Trfase"/>
</dbReference>
<dbReference type="CDD" id="cd00570">
    <property type="entry name" value="GST_N_family"/>
    <property type="match status" value="1"/>
</dbReference>
<dbReference type="Pfam" id="PF13409">
    <property type="entry name" value="GST_N_2"/>
    <property type="match status" value="1"/>
</dbReference>
<feature type="coiled-coil region" evidence="1">
    <location>
        <begin position="312"/>
        <end position="341"/>
    </location>
</feature>
<dbReference type="InterPro" id="IPR036249">
    <property type="entry name" value="Thioredoxin-like_sf"/>
</dbReference>
<gene>
    <name evidence="5" type="ORF">Cvel_8553</name>
</gene>
<reference evidence="5" key="1">
    <citation type="submission" date="2014-11" db="EMBL/GenBank/DDBJ databases">
        <authorList>
            <person name="Otto D Thomas"/>
            <person name="Naeem Raeece"/>
        </authorList>
    </citation>
    <scope>NUCLEOTIDE SEQUENCE</scope>
</reference>
<dbReference type="InterPro" id="IPR036282">
    <property type="entry name" value="Glutathione-S-Trfase_C_sf"/>
</dbReference>
<feature type="domain" description="GST N-terminal" evidence="3">
    <location>
        <begin position="66"/>
        <end position="146"/>
    </location>
</feature>
<dbReference type="Gene3D" id="1.20.1050.10">
    <property type="match status" value="1"/>
</dbReference>
<feature type="region of interest" description="Disordered" evidence="2">
    <location>
        <begin position="386"/>
        <end position="406"/>
    </location>
</feature>
<dbReference type="AlphaFoldDB" id="A0A0G4HTW9"/>
<proteinExistence type="predicted"/>
<feature type="domain" description="GST C-terminal" evidence="4">
    <location>
        <begin position="153"/>
        <end position="302"/>
    </location>
</feature>
<evidence type="ECO:0000256" key="1">
    <source>
        <dbReference type="SAM" id="Coils"/>
    </source>
</evidence>
<dbReference type="Gene3D" id="3.40.30.10">
    <property type="entry name" value="Glutaredoxin"/>
    <property type="match status" value="1"/>
</dbReference>
<evidence type="ECO:0000313" key="5">
    <source>
        <dbReference type="EMBL" id="CEM47877.1"/>
    </source>
</evidence>
<dbReference type="GO" id="GO:0005737">
    <property type="term" value="C:cytoplasm"/>
    <property type="evidence" value="ECO:0007669"/>
    <property type="project" value="TreeGrafter"/>
</dbReference>
<dbReference type="CDD" id="cd00299">
    <property type="entry name" value="GST_C_family"/>
    <property type="match status" value="1"/>
</dbReference>
<dbReference type="PANTHER" id="PTHR43968">
    <property type="match status" value="1"/>
</dbReference>
<dbReference type="SFLD" id="SFLDS00019">
    <property type="entry name" value="Glutathione_Transferase_(cytos"/>
    <property type="match status" value="1"/>
</dbReference>